<proteinExistence type="predicted"/>
<organism evidence="2 3">
    <name type="scientific">Microbacterium aurugineum</name>
    <dbReference type="NCBI Taxonomy" id="2851642"/>
    <lineage>
        <taxon>Bacteria</taxon>
        <taxon>Bacillati</taxon>
        <taxon>Actinomycetota</taxon>
        <taxon>Actinomycetes</taxon>
        <taxon>Micrococcales</taxon>
        <taxon>Microbacteriaceae</taxon>
        <taxon>Microbacterium</taxon>
    </lineage>
</organism>
<name>A0ABY4IW73_9MICO</name>
<protein>
    <submittedName>
        <fullName evidence="2">Gfo/Idh/MocA family oxidoreductase</fullName>
    </submittedName>
</protein>
<dbReference type="Proteomes" id="UP000830631">
    <property type="component" value="Chromosome"/>
</dbReference>
<evidence type="ECO:0000259" key="1">
    <source>
        <dbReference type="Pfam" id="PF01408"/>
    </source>
</evidence>
<feature type="domain" description="Gfo/Idh/MocA-like oxidoreductase N-terminal" evidence="1">
    <location>
        <begin position="5"/>
        <end position="124"/>
    </location>
</feature>
<evidence type="ECO:0000313" key="2">
    <source>
        <dbReference type="EMBL" id="UPL16555.1"/>
    </source>
</evidence>
<reference evidence="2 3" key="1">
    <citation type="submission" date="2021-06" db="EMBL/GenBank/DDBJ databases">
        <title>Genome-based taxonomic framework of Microbacterium strains isolated from marine environment, the description of four new species and reclassification of four preexisting species.</title>
        <authorList>
            <person name="Lee S.D."/>
            <person name="Kim S.-M."/>
            <person name="Byeon Y.-S."/>
            <person name="Yang H.L."/>
            <person name="Kim I.S."/>
        </authorList>
    </citation>
    <scope>NUCLEOTIDE SEQUENCE [LARGE SCALE GENOMIC DNA]</scope>
    <source>
        <strain evidence="2 3">KSW4-10</strain>
    </source>
</reference>
<dbReference type="PANTHER" id="PTHR43377:SF1">
    <property type="entry name" value="BILIVERDIN REDUCTASE A"/>
    <property type="match status" value="1"/>
</dbReference>
<dbReference type="PANTHER" id="PTHR43377">
    <property type="entry name" value="BILIVERDIN REDUCTASE A"/>
    <property type="match status" value="1"/>
</dbReference>
<dbReference type="EMBL" id="CP078078">
    <property type="protein sequence ID" value="UPL16555.1"/>
    <property type="molecule type" value="Genomic_DNA"/>
</dbReference>
<keyword evidence="3" id="KW-1185">Reference proteome</keyword>
<dbReference type="InterPro" id="IPR000683">
    <property type="entry name" value="Gfo/Idh/MocA-like_OxRdtase_N"/>
</dbReference>
<gene>
    <name evidence="2" type="ORF">KV397_01685</name>
</gene>
<dbReference type="InterPro" id="IPR036291">
    <property type="entry name" value="NAD(P)-bd_dom_sf"/>
</dbReference>
<evidence type="ECO:0000313" key="3">
    <source>
        <dbReference type="Proteomes" id="UP000830631"/>
    </source>
</evidence>
<dbReference type="RefSeq" id="WP_261812007.1">
    <property type="nucleotide sequence ID" value="NZ_CP078078.1"/>
</dbReference>
<dbReference type="InterPro" id="IPR051450">
    <property type="entry name" value="Gfo/Idh/MocA_Oxidoreductases"/>
</dbReference>
<dbReference type="Gene3D" id="3.40.50.720">
    <property type="entry name" value="NAD(P)-binding Rossmann-like Domain"/>
    <property type="match status" value="1"/>
</dbReference>
<sequence length="387" mass="41724">MSVTRVAVIGLGAISQSVHLPMLRRNAEGFEIAALVDLSAERTADMGARYGVAADRRFSSVDALVAAKDDGVLAIDAAILATTGSHAGDTLRLVKAGIRVLAEKPLAYSIAELDALAAYAVDAGIDLRDWVRVGYMKEYDLASQHAKRLLADVDLRAISVQVMHPLDGSQLEYARLAARTHDVSAEVLAPLIAATGTIVDSAVGADLPTDLRTLYTNVVLGSIVHDVGLLRMLVGGLGDVDFAQHWGPKMPGSVHLRGTLARDDTPWTLDWHYIDGYPDYQETVTFHHETGTVELLFGVPYVTNLPTVLRVTESHPELGIRVSESRWMQQEAFENELFALAALVRGERPDGASVEESMADVRVGQRMIRALALSKGVTLDLGVEAAQ</sequence>
<accession>A0ABY4IW73</accession>
<dbReference type="Pfam" id="PF01408">
    <property type="entry name" value="GFO_IDH_MocA"/>
    <property type="match status" value="1"/>
</dbReference>
<dbReference type="SUPFAM" id="SSF51735">
    <property type="entry name" value="NAD(P)-binding Rossmann-fold domains"/>
    <property type="match status" value="1"/>
</dbReference>